<sequence>MAAKIVLITDQDLLLKVIAKYRELPVLWDMTHKQYHNRDARKEAYELLLKYYTKYDEAGTLVALKKKIENMRAAYKREKKKVDRSIVDGQPYTPSLWYYSHLKFLDEDYITLDYDSDSDLNYEPLHKKVKTESLEEIPSQDQNEEDNIVTSSPDVSGDDESAEAFGKSITCMLKELPKLQRCLAEKLIGEVMFFAKMDKLNMDSMIYVNSDGDNSE</sequence>
<gene>
    <name evidence="3" type="ORF">HW555_005021</name>
</gene>
<dbReference type="Proteomes" id="UP000648187">
    <property type="component" value="Unassembled WGS sequence"/>
</dbReference>
<dbReference type="PROSITE" id="PS51029">
    <property type="entry name" value="MADF"/>
    <property type="match status" value="1"/>
</dbReference>
<evidence type="ECO:0000313" key="3">
    <source>
        <dbReference type="EMBL" id="KAF9418037.1"/>
    </source>
</evidence>
<evidence type="ECO:0000256" key="1">
    <source>
        <dbReference type="SAM" id="MobiDB-lite"/>
    </source>
</evidence>
<evidence type="ECO:0000259" key="2">
    <source>
        <dbReference type="PROSITE" id="PS51029"/>
    </source>
</evidence>
<dbReference type="AlphaFoldDB" id="A0A835LBK8"/>
<keyword evidence="4" id="KW-1185">Reference proteome</keyword>
<organism evidence="3 4">
    <name type="scientific">Spodoptera exigua</name>
    <name type="common">Beet armyworm</name>
    <name type="synonym">Noctua fulgens</name>
    <dbReference type="NCBI Taxonomy" id="7107"/>
    <lineage>
        <taxon>Eukaryota</taxon>
        <taxon>Metazoa</taxon>
        <taxon>Ecdysozoa</taxon>
        <taxon>Arthropoda</taxon>
        <taxon>Hexapoda</taxon>
        <taxon>Insecta</taxon>
        <taxon>Pterygota</taxon>
        <taxon>Neoptera</taxon>
        <taxon>Endopterygota</taxon>
        <taxon>Lepidoptera</taxon>
        <taxon>Glossata</taxon>
        <taxon>Ditrysia</taxon>
        <taxon>Noctuoidea</taxon>
        <taxon>Noctuidae</taxon>
        <taxon>Amphipyrinae</taxon>
        <taxon>Spodoptera</taxon>
    </lineage>
</organism>
<feature type="domain" description="MADF" evidence="2">
    <location>
        <begin position="16"/>
        <end position="110"/>
    </location>
</feature>
<dbReference type="EMBL" id="JACKWZ010000062">
    <property type="protein sequence ID" value="KAF9418037.1"/>
    <property type="molecule type" value="Genomic_DNA"/>
</dbReference>
<dbReference type="PANTHER" id="PTHR21505:SF8">
    <property type="entry name" value="DPT-YFP REPRESSOR BY OVEREXPRESSION, ISOFORM D-RELATED"/>
    <property type="match status" value="1"/>
</dbReference>
<protein>
    <recommendedName>
        <fullName evidence="2">MADF domain-containing protein</fullName>
    </recommendedName>
</protein>
<dbReference type="InterPro" id="IPR006578">
    <property type="entry name" value="MADF-dom"/>
</dbReference>
<reference evidence="3" key="1">
    <citation type="submission" date="2020-08" db="EMBL/GenBank/DDBJ databases">
        <title>Spodoptera exigua strain:BAW_Kor-Di-RS1 Genome sequencing and assembly.</title>
        <authorList>
            <person name="Kim J."/>
            <person name="Nam H.Y."/>
            <person name="Kwon M."/>
            <person name="Choi J.H."/>
            <person name="Cho S.R."/>
            <person name="Kim G.-H."/>
        </authorList>
    </citation>
    <scope>NUCLEOTIDE SEQUENCE</scope>
    <source>
        <strain evidence="3">BAW_Kor-Di-RS1</strain>
        <tissue evidence="3">Whole-body</tissue>
    </source>
</reference>
<evidence type="ECO:0000313" key="4">
    <source>
        <dbReference type="Proteomes" id="UP000648187"/>
    </source>
</evidence>
<comment type="caution">
    <text evidence="3">The sequence shown here is derived from an EMBL/GenBank/DDBJ whole genome shotgun (WGS) entry which is preliminary data.</text>
</comment>
<dbReference type="Pfam" id="PF10545">
    <property type="entry name" value="MADF_DNA_bdg"/>
    <property type="match status" value="1"/>
</dbReference>
<feature type="region of interest" description="Disordered" evidence="1">
    <location>
        <begin position="131"/>
        <end position="160"/>
    </location>
</feature>
<dbReference type="SMART" id="SM00595">
    <property type="entry name" value="MADF"/>
    <property type="match status" value="1"/>
</dbReference>
<proteinExistence type="predicted"/>
<name>A0A835LBK8_SPOEX</name>
<accession>A0A835LBK8</accession>
<dbReference type="PANTHER" id="PTHR21505">
    <property type="entry name" value="MADF DOMAIN-CONTAINING PROTEIN-RELATED"/>
    <property type="match status" value="1"/>
</dbReference>